<organism evidence="2 3">
    <name type="scientific">Romanomermis culicivorax</name>
    <name type="common">Nematode worm</name>
    <dbReference type="NCBI Taxonomy" id="13658"/>
    <lineage>
        <taxon>Eukaryota</taxon>
        <taxon>Metazoa</taxon>
        <taxon>Ecdysozoa</taxon>
        <taxon>Nematoda</taxon>
        <taxon>Enoplea</taxon>
        <taxon>Dorylaimia</taxon>
        <taxon>Mermithida</taxon>
        <taxon>Mermithoidea</taxon>
        <taxon>Mermithidae</taxon>
        <taxon>Romanomermis</taxon>
    </lineage>
</organism>
<sequence>MAKDNNFFGASHQRSTGCPGPVPGPGLVVPGLMLKKSILCNEPGPGEKFTPGPREMLSPVDRCFPLLMKFSWFS</sequence>
<accession>A0A915HZU7</accession>
<keyword evidence="2" id="KW-1185">Reference proteome</keyword>
<name>A0A915HZU7_ROMCU</name>
<evidence type="ECO:0000313" key="3">
    <source>
        <dbReference type="WBParaSite" id="nRc.2.0.1.t07098-RA"/>
    </source>
</evidence>
<protein>
    <submittedName>
        <fullName evidence="3">Uncharacterized protein</fullName>
    </submittedName>
</protein>
<feature type="region of interest" description="Disordered" evidence="1">
    <location>
        <begin position="1"/>
        <end position="22"/>
    </location>
</feature>
<reference evidence="3" key="1">
    <citation type="submission" date="2022-11" db="UniProtKB">
        <authorList>
            <consortium name="WormBaseParasite"/>
        </authorList>
    </citation>
    <scope>IDENTIFICATION</scope>
</reference>
<evidence type="ECO:0000313" key="2">
    <source>
        <dbReference type="Proteomes" id="UP000887565"/>
    </source>
</evidence>
<evidence type="ECO:0000256" key="1">
    <source>
        <dbReference type="SAM" id="MobiDB-lite"/>
    </source>
</evidence>
<proteinExistence type="predicted"/>
<dbReference type="WBParaSite" id="nRc.2.0.1.t07098-RA">
    <property type="protein sequence ID" value="nRc.2.0.1.t07098-RA"/>
    <property type="gene ID" value="nRc.2.0.1.g07098"/>
</dbReference>
<dbReference type="AlphaFoldDB" id="A0A915HZU7"/>
<dbReference type="Proteomes" id="UP000887565">
    <property type="component" value="Unplaced"/>
</dbReference>